<gene>
    <name evidence="2" type="ORF">E3N88_23324</name>
</gene>
<dbReference type="Pfam" id="PF17919">
    <property type="entry name" value="RT_RNaseH_2"/>
    <property type="match status" value="1"/>
</dbReference>
<dbReference type="OrthoDB" id="1909920at2759"/>
<dbReference type="SUPFAM" id="SSF56672">
    <property type="entry name" value="DNA/RNA polymerases"/>
    <property type="match status" value="1"/>
</dbReference>
<name>A0A5N6NEF3_9ASTR</name>
<keyword evidence="3" id="KW-1185">Reference proteome</keyword>
<dbReference type="CDD" id="cd09274">
    <property type="entry name" value="RNase_HI_RT_Ty3"/>
    <property type="match status" value="1"/>
</dbReference>
<dbReference type="Proteomes" id="UP000326396">
    <property type="component" value="Linkage Group LG2"/>
</dbReference>
<dbReference type="FunFam" id="3.30.70.270:FF:000020">
    <property type="entry name" value="Transposon Tf2-6 polyprotein-like Protein"/>
    <property type="match status" value="1"/>
</dbReference>
<evidence type="ECO:0000313" key="2">
    <source>
        <dbReference type="EMBL" id="KAD4585723.1"/>
    </source>
</evidence>
<organism evidence="2 3">
    <name type="scientific">Mikania micrantha</name>
    <name type="common">bitter vine</name>
    <dbReference type="NCBI Taxonomy" id="192012"/>
    <lineage>
        <taxon>Eukaryota</taxon>
        <taxon>Viridiplantae</taxon>
        <taxon>Streptophyta</taxon>
        <taxon>Embryophyta</taxon>
        <taxon>Tracheophyta</taxon>
        <taxon>Spermatophyta</taxon>
        <taxon>Magnoliopsida</taxon>
        <taxon>eudicotyledons</taxon>
        <taxon>Gunneridae</taxon>
        <taxon>Pentapetalae</taxon>
        <taxon>asterids</taxon>
        <taxon>campanulids</taxon>
        <taxon>Asterales</taxon>
        <taxon>Asteraceae</taxon>
        <taxon>Asteroideae</taxon>
        <taxon>Heliantheae alliance</taxon>
        <taxon>Eupatorieae</taxon>
        <taxon>Mikania</taxon>
    </lineage>
</organism>
<dbReference type="PANTHER" id="PTHR34072">
    <property type="entry name" value="ENZYMATIC POLYPROTEIN-RELATED"/>
    <property type="match status" value="1"/>
</dbReference>
<evidence type="ECO:0000313" key="3">
    <source>
        <dbReference type="Proteomes" id="UP000326396"/>
    </source>
</evidence>
<dbReference type="Gene3D" id="3.30.70.270">
    <property type="match status" value="2"/>
</dbReference>
<dbReference type="EMBL" id="SZYD01000012">
    <property type="protein sequence ID" value="KAD4585723.1"/>
    <property type="molecule type" value="Genomic_DNA"/>
</dbReference>
<dbReference type="PANTHER" id="PTHR34072:SF55">
    <property type="entry name" value="DNA_RNA POLYMERASES SUPERFAMILY PROTEIN"/>
    <property type="match status" value="1"/>
</dbReference>
<evidence type="ECO:0000259" key="1">
    <source>
        <dbReference type="Pfam" id="PF17919"/>
    </source>
</evidence>
<dbReference type="InterPro" id="IPR043128">
    <property type="entry name" value="Rev_trsase/Diguanyl_cyclase"/>
</dbReference>
<feature type="domain" description="Reverse transcriptase/retrotransposon-derived protein RNase H-like" evidence="1">
    <location>
        <begin position="105"/>
        <end position="199"/>
    </location>
</feature>
<accession>A0A5N6NEF3</accession>
<protein>
    <recommendedName>
        <fullName evidence="1">Reverse transcriptase/retrotransposon-derived protein RNase H-like domain-containing protein</fullName>
    </recommendedName>
</protein>
<sequence length="380" mass="43701">MNDLFRPFLRQFVLVFFDDILVYSKTMDQHYNHLLTTLELLSSHQFFAKITKCCFGQQQSWPIPSTVKEVRGFLGLTGYYRRFVHNYGIIARPLTDLTKKDGFKWTEEATLAFESLKHILMTAPVLRLPNFAQPFIVECDASSAVVGAILIQDNHPVAYFSKRFSVNNKLKSAYDRELLALVLAVQKWNHYLLGRHFFVKTDHYTLKFLLEQRVATVEQQRLLVKLIPYDFSIIHKAGKENTGADALSRRPMTSELLALIVPYCVDYKEIQDGLLQDPHRPILLLLSPICQLIHLLIRGTLWLDSHYCTKAALSFLLFLPFVTKSYSNPIRPLLRDMVASSKPINELLLRTLSFGQNFLENEYKLSPSDGWSDGSSQPLP</sequence>
<reference evidence="2 3" key="1">
    <citation type="submission" date="2019-05" db="EMBL/GenBank/DDBJ databases">
        <title>Mikania micrantha, genome provides insights into the molecular mechanism of rapid growth.</title>
        <authorList>
            <person name="Liu B."/>
        </authorList>
    </citation>
    <scope>NUCLEOTIDE SEQUENCE [LARGE SCALE GENOMIC DNA]</scope>
    <source>
        <strain evidence="2">NLD-2019</strain>
        <tissue evidence="2">Leaf</tissue>
    </source>
</reference>
<dbReference type="InterPro" id="IPR043502">
    <property type="entry name" value="DNA/RNA_pol_sf"/>
</dbReference>
<proteinExistence type="predicted"/>
<comment type="caution">
    <text evidence="2">The sequence shown here is derived from an EMBL/GenBank/DDBJ whole genome shotgun (WGS) entry which is preliminary data.</text>
</comment>
<dbReference type="InterPro" id="IPR041577">
    <property type="entry name" value="RT_RNaseH_2"/>
</dbReference>
<dbReference type="AlphaFoldDB" id="A0A5N6NEF3"/>